<accession>A0A6I4VT18</accession>
<gene>
    <name evidence="1" type="ORF">GSM42_07585</name>
</gene>
<keyword evidence="2" id="KW-1185">Reference proteome</keyword>
<name>A0A6I4VT18_9BACL</name>
<evidence type="ECO:0000313" key="2">
    <source>
        <dbReference type="Proteomes" id="UP000430692"/>
    </source>
</evidence>
<organism evidence="1 2">
    <name type="scientific">Shimazuella alba</name>
    <dbReference type="NCBI Taxonomy" id="2690964"/>
    <lineage>
        <taxon>Bacteria</taxon>
        <taxon>Bacillati</taxon>
        <taxon>Bacillota</taxon>
        <taxon>Bacilli</taxon>
        <taxon>Bacillales</taxon>
        <taxon>Thermoactinomycetaceae</taxon>
        <taxon>Shimazuella</taxon>
    </lineage>
</organism>
<protein>
    <submittedName>
        <fullName evidence="1">Uncharacterized protein</fullName>
    </submittedName>
</protein>
<evidence type="ECO:0000313" key="1">
    <source>
        <dbReference type="EMBL" id="MXQ53591.1"/>
    </source>
</evidence>
<dbReference type="AlphaFoldDB" id="A0A6I4VT18"/>
<proteinExistence type="predicted"/>
<reference evidence="1 2" key="1">
    <citation type="submission" date="2019-12" db="EMBL/GenBank/DDBJ databases">
        <title>Whole-genome analyses of novel actinobacteria.</title>
        <authorList>
            <person name="Sahin N."/>
            <person name="Saygin H."/>
        </authorList>
    </citation>
    <scope>NUCLEOTIDE SEQUENCE [LARGE SCALE GENOMIC DNA]</scope>
    <source>
        <strain evidence="1 2">KC615</strain>
    </source>
</reference>
<sequence>MGKPHKCEENEKVTIENLPREYIHNRYTGYSEDFKELKGNPAVLTFQIVLISVKSSSAPERRGEVRVSERHNGYKDHYVKPGETYTLKCGVKIIYKR</sequence>
<dbReference type="Proteomes" id="UP000430692">
    <property type="component" value="Unassembled WGS sequence"/>
</dbReference>
<dbReference type="EMBL" id="WUUL01000004">
    <property type="protein sequence ID" value="MXQ53591.1"/>
    <property type="molecule type" value="Genomic_DNA"/>
</dbReference>
<dbReference type="RefSeq" id="WP_160800949.1">
    <property type="nucleotide sequence ID" value="NZ_WUUL01000004.1"/>
</dbReference>
<comment type="caution">
    <text evidence="1">The sequence shown here is derived from an EMBL/GenBank/DDBJ whole genome shotgun (WGS) entry which is preliminary data.</text>
</comment>